<organism evidence="2 3">
    <name type="scientific">Camelus ferus</name>
    <name type="common">Wild bactrian camel</name>
    <name type="synonym">Camelus bactrianus ferus</name>
    <dbReference type="NCBI Taxonomy" id="419612"/>
    <lineage>
        <taxon>Eukaryota</taxon>
        <taxon>Metazoa</taxon>
        <taxon>Chordata</taxon>
        <taxon>Craniata</taxon>
        <taxon>Vertebrata</taxon>
        <taxon>Euteleostomi</taxon>
        <taxon>Mammalia</taxon>
        <taxon>Eutheria</taxon>
        <taxon>Laurasiatheria</taxon>
        <taxon>Artiodactyla</taxon>
        <taxon>Tylopoda</taxon>
        <taxon>Camelidae</taxon>
        <taxon>Camelus</taxon>
    </lineage>
</organism>
<feature type="region of interest" description="Disordered" evidence="1">
    <location>
        <begin position="1"/>
        <end position="220"/>
    </location>
</feature>
<evidence type="ECO:0000313" key="3">
    <source>
        <dbReference type="RefSeq" id="XP_032315326.1"/>
    </source>
</evidence>
<dbReference type="KEGG" id="cfr:116657310"/>
<protein>
    <submittedName>
        <fullName evidence="3">Translation initiation factor IF-2-like</fullName>
    </submittedName>
</protein>
<name>A0A8B8RBH0_CAMFR</name>
<reference evidence="3" key="1">
    <citation type="submission" date="2025-08" db="UniProtKB">
        <authorList>
            <consortium name="RefSeq"/>
        </authorList>
    </citation>
    <scope>IDENTIFICATION</scope>
    <source>
        <tissue evidence="3">Ear skin</tissue>
    </source>
</reference>
<dbReference type="AlphaFoldDB" id="A0A8B8RBH0"/>
<evidence type="ECO:0000313" key="2">
    <source>
        <dbReference type="Proteomes" id="UP000694856"/>
    </source>
</evidence>
<sequence length="268" mass="28719">MATGKSKRKRNQDVDVELPGGALVGAGTWLRFRSGQQTRQRSSEGTTRWARGVAETGAGASDSRGRRPSDSAQDGAREILGTQARVGTILRQNQPTTPPHAPEKPIHAQPRPLRRAAATPTVARVTVREGRDSRARGGNQRRSPRPRNPSPQSWDLEARRLAPRPGQVCGTRTDARPPRPRPREPGVMAESRGSDRGWATWSPGPPGRPSGARGGADGRCRHRSRALLKPRALAGSPLSRAGPTELRGALRDAGGAVAALGWAPPRPR</sequence>
<dbReference type="GeneID" id="116657310"/>
<feature type="compositionally biased region" description="Polar residues" evidence="1">
    <location>
        <begin position="34"/>
        <end position="46"/>
    </location>
</feature>
<feature type="compositionally biased region" description="Basic residues" evidence="1">
    <location>
        <begin position="1"/>
        <end position="10"/>
    </location>
</feature>
<proteinExistence type="predicted"/>
<keyword evidence="2" id="KW-1185">Reference proteome</keyword>
<evidence type="ECO:0000256" key="1">
    <source>
        <dbReference type="SAM" id="MobiDB-lite"/>
    </source>
</evidence>
<feature type="compositionally biased region" description="Basic and acidic residues" evidence="1">
    <location>
        <begin position="173"/>
        <end position="184"/>
    </location>
</feature>
<dbReference type="RefSeq" id="XP_032315326.1">
    <property type="nucleotide sequence ID" value="XM_032459435.1"/>
</dbReference>
<accession>A0A8B8RBH0</accession>
<feature type="compositionally biased region" description="Low complexity" evidence="1">
    <location>
        <begin position="108"/>
        <end position="125"/>
    </location>
</feature>
<dbReference type="Proteomes" id="UP000694856">
    <property type="component" value="Chromosome 17"/>
</dbReference>
<gene>
    <name evidence="3" type="primary">LOC116657310</name>
</gene>
<feature type="compositionally biased region" description="Basic and acidic residues" evidence="1">
    <location>
        <begin position="126"/>
        <end position="135"/>
    </location>
</feature>